<evidence type="ECO:0000313" key="2">
    <source>
        <dbReference type="Proteomes" id="UP000798662"/>
    </source>
</evidence>
<keyword evidence="2" id="KW-1185">Reference proteome</keyword>
<accession>A0ACC3BNI5</accession>
<reference evidence="1" key="1">
    <citation type="submission" date="2019-11" db="EMBL/GenBank/DDBJ databases">
        <title>Nori genome reveals adaptations in red seaweeds to the harsh intertidal environment.</title>
        <authorList>
            <person name="Wang D."/>
            <person name="Mao Y."/>
        </authorList>
    </citation>
    <scope>NUCLEOTIDE SEQUENCE</scope>
    <source>
        <tissue evidence="1">Gametophyte</tissue>
    </source>
</reference>
<comment type="caution">
    <text evidence="1">The sequence shown here is derived from an EMBL/GenBank/DDBJ whole genome shotgun (WGS) entry which is preliminary data.</text>
</comment>
<organism evidence="1 2">
    <name type="scientific">Pyropia yezoensis</name>
    <name type="common">Susabi-nori</name>
    <name type="synonym">Porphyra yezoensis</name>
    <dbReference type="NCBI Taxonomy" id="2788"/>
    <lineage>
        <taxon>Eukaryota</taxon>
        <taxon>Rhodophyta</taxon>
        <taxon>Bangiophyceae</taxon>
        <taxon>Bangiales</taxon>
        <taxon>Bangiaceae</taxon>
        <taxon>Pyropia</taxon>
    </lineage>
</organism>
<protein>
    <submittedName>
        <fullName evidence="1">Uncharacterized protein</fullName>
    </submittedName>
</protein>
<dbReference type="EMBL" id="CM020618">
    <property type="protein sequence ID" value="KAK1859530.1"/>
    <property type="molecule type" value="Genomic_DNA"/>
</dbReference>
<sequence>MTSGVLTLVPVASVETGLSPKSFVAYKSPGGESRKLSDQLSLSFGFCTYSWTEYPCSGVDACTNVPRAILDISHTALEAGDADQNAVYEKVFAEASSETASADTEQQALGKEWDKYTSVVAPFQHKQCPNVLCARLGTPPNGKVVTILSSGRKFLGCAGYSSVNRMNHKNASIANIQNMSNIESWMSDERYLSIKVTDIPAGVGTNHPCMTICPSGSRSVCKSHAGKAQALSRHIACSSTLYVGVPLTDSGDRDLRGSFLIFSLGAHTHPPPPIMFSTRGLLVTAAEVKEHHHISLAAEEEDVRAKLAEEYGRVVAAVPQTALRYARRQAAAERNPWGQGRDAALRMVARAVVAGDAYFRAPFVSDATAYIFPAFSESNVRQVANGVLAIETDEYYKAVESVGLSQDGDFFVLAISTTINNEGVTLARFFIQRATRLVARTCYRLFFQERLRVNPDWAPWHVLVLRQLSVVDPALDGAPSAEVLRRATENTRRMKRGVLVGVTLDFSASLARGLCDALIDVGFDDFDVDEHARSILFGCKARANPVCDRAPLTVRATLRRLIECYNLEEAERLRALVIQQEPTRDSAGVLGNQRLLPAFCPAFSKADHLQREVASSTTNAEESQQERVYKLCGRRQPLMVAMTGSKFVDQRDAEELENGRAAGAYTSMEPAAGQQPKKRRRAAVRGPRGTAAELRIAELEKQLLKQRNKTLEAENAALRSRAVLESGGAGRAAPVGTMPAAAVAAVPTAAAAAVPAATQRDAAPPAWFVNLMMAASQGPASSPRQ</sequence>
<gene>
    <name evidence="1" type="ORF">I4F81_002125</name>
</gene>
<dbReference type="Proteomes" id="UP000798662">
    <property type="component" value="Chromosome 1"/>
</dbReference>
<evidence type="ECO:0000313" key="1">
    <source>
        <dbReference type="EMBL" id="KAK1859530.1"/>
    </source>
</evidence>
<name>A0ACC3BNI5_PYRYE</name>
<proteinExistence type="predicted"/>